<organism evidence="13 14">
    <name type="scientific">Ramularia collo-cygni</name>
    <dbReference type="NCBI Taxonomy" id="112498"/>
    <lineage>
        <taxon>Eukaryota</taxon>
        <taxon>Fungi</taxon>
        <taxon>Dikarya</taxon>
        <taxon>Ascomycota</taxon>
        <taxon>Pezizomycotina</taxon>
        <taxon>Dothideomycetes</taxon>
        <taxon>Dothideomycetidae</taxon>
        <taxon>Mycosphaerellales</taxon>
        <taxon>Mycosphaerellaceae</taxon>
        <taxon>Ramularia</taxon>
    </lineage>
</organism>
<keyword evidence="14" id="KW-1185">Reference proteome</keyword>
<dbReference type="GeneID" id="35604433"/>
<dbReference type="Proteomes" id="UP000225277">
    <property type="component" value="Unassembled WGS sequence"/>
</dbReference>
<keyword evidence="8 11" id="KW-0472">Membrane</keyword>
<dbReference type="CDD" id="cd03382">
    <property type="entry name" value="PAP2_dolichyldiphosphatase"/>
    <property type="match status" value="1"/>
</dbReference>
<evidence type="ECO:0000313" key="14">
    <source>
        <dbReference type="Proteomes" id="UP000225277"/>
    </source>
</evidence>
<proteinExistence type="inferred from homology"/>
<evidence type="ECO:0000256" key="8">
    <source>
        <dbReference type="ARBA" id="ARBA00023136"/>
    </source>
</evidence>
<dbReference type="AlphaFoldDB" id="A0A2D3VP53"/>
<dbReference type="PANTHER" id="PTHR11247:SF1">
    <property type="entry name" value="DOLICHYLDIPHOSPHATASE 1"/>
    <property type="match status" value="1"/>
</dbReference>
<gene>
    <name evidence="13" type="ORF">RCC_09362</name>
</gene>
<evidence type="ECO:0000256" key="3">
    <source>
        <dbReference type="ARBA" id="ARBA00005518"/>
    </source>
</evidence>
<evidence type="ECO:0000256" key="9">
    <source>
        <dbReference type="ARBA" id="ARBA00024907"/>
    </source>
</evidence>
<dbReference type="EC" id="3.6.1.43" evidence="11"/>
<comment type="subcellular location">
    <subcellularLocation>
        <location evidence="1 11">Endoplasmic reticulum membrane</location>
        <topology evidence="1 11">Multi-pass membrane protein</topology>
    </subcellularLocation>
</comment>
<keyword evidence="7 11" id="KW-1133">Transmembrane helix</keyword>
<comment type="similarity">
    <text evidence="3 11">Belongs to the dolichyldiphosphatase family.</text>
</comment>
<evidence type="ECO:0000256" key="7">
    <source>
        <dbReference type="ARBA" id="ARBA00022989"/>
    </source>
</evidence>
<evidence type="ECO:0000256" key="10">
    <source>
        <dbReference type="ARBA" id="ARBA00047349"/>
    </source>
</evidence>
<feature type="transmembrane region" description="Helical" evidence="11">
    <location>
        <begin position="21"/>
        <end position="46"/>
    </location>
</feature>
<evidence type="ECO:0000256" key="4">
    <source>
        <dbReference type="ARBA" id="ARBA00022692"/>
    </source>
</evidence>
<dbReference type="STRING" id="112498.A0A2D3VP53"/>
<dbReference type="Gene3D" id="1.20.144.10">
    <property type="entry name" value="Phosphatidic acid phosphatase type 2/haloperoxidase"/>
    <property type="match status" value="1"/>
</dbReference>
<keyword evidence="6 11" id="KW-0256">Endoplasmic reticulum</keyword>
<dbReference type="PANTHER" id="PTHR11247">
    <property type="entry name" value="PALMITOYL-PROTEIN THIOESTERASE/DOLICHYLDIPHOSPHATASE 1"/>
    <property type="match status" value="1"/>
</dbReference>
<dbReference type="SMART" id="SM00014">
    <property type="entry name" value="acidPPc"/>
    <property type="match status" value="1"/>
</dbReference>
<comment type="pathway">
    <text evidence="2 11">Protein modification; protein glycosylation.</text>
</comment>
<dbReference type="GO" id="GO:0047874">
    <property type="term" value="F:dolichyldiphosphatase activity"/>
    <property type="evidence" value="ECO:0007669"/>
    <property type="project" value="UniProtKB-UniRule"/>
</dbReference>
<dbReference type="UniPathway" id="UPA00378"/>
<evidence type="ECO:0000313" key="13">
    <source>
        <dbReference type="EMBL" id="CZT23648.1"/>
    </source>
</evidence>
<feature type="transmembrane region" description="Helical" evidence="11">
    <location>
        <begin position="129"/>
        <end position="148"/>
    </location>
</feature>
<comment type="catalytic activity">
    <reaction evidence="10 11">
        <text>a di-trans,poly-cis-dolichyl diphosphate + H2O = a di-trans,poly-cis-dolichyl phosphate + phosphate + H(+)</text>
        <dbReference type="Rhea" id="RHEA:14385"/>
        <dbReference type="Rhea" id="RHEA-COMP:19498"/>
        <dbReference type="Rhea" id="RHEA-COMP:19506"/>
        <dbReference type="ChEBI" id="CHEBI:15377"/>
        <dbReference type="ChEBI" id="CHEBI:15378"/>
        <dbReference type="ChEBI" id="CHEBI:43474"/>
        <dbReference type="ChEBI" id="CHEBI:57497"/>
        <dbReference type="ChEBI" id="CHEBI:57683"/>
        <dbReference type="EC" id="3.6.1.43"/>
    </reaction>
</comment>
<dbReference type="InterPro" id="IPR000326">
    <property type="entry name" value="PAP2/HPO"/>
</dbReference>
<evidence type="ECO:0000256" key="1">
    <source>
        <dbReference type="ARBA" id="ARBA00004477"/>
    </source>
</evidence>
<dbReference type="SUPFAM" id="SSF48317">
    <property type="entry name" value="Acid phosphatase/Vanadium-dependent haloperoxidase"/>
    <property type="match status" value="1"/>
</dbReference>
<name>A0A2D3VP53_9PEZI</name>
<accession>A0A2D3VP53</accession>
<dbReference type="InterPro" id="IPR036938">
    <property type="entry name" value="PAP2/HPO_sf"/>
</dbReference>
<keyword evidence="5 11" id="KW-0378">Hydrolase</keyword>
<dbReference type="InterPro" id="IPR039667">
    <property type="entry name" value="Dolichyldiphosphatase_PAP2"/>
</dbReference>
<evidence type="ECO:0000256" key="2">
    <source>
        <dbReference type="ARBA" id="ARBA00004922"/>
    </source>
</evidence>
<reference evidence="13 14" key="1">
    <citation type="submission" date="2016-03" db="EMBL/GenBank/DDBJ databases">
        <authorList>
            <person name="Ploux O."/>
        </authorList>
    </citation>
    <scope>NUCLEOTIDE SEQUENCE [LARGE SCALE GENOMIC DNA]</scope>
    <source>
        <strain evidence="13 14">URUG2</strain>
    </source>
</reference>
<evidence type="ECO:0000256" key="11">
    <source>
        <dbReference type="RuleBase" id="RU367078"/>
    </source>
</evidence>
<dbReference type="Pfam" id="PF01569">
    <property type="entry name" value="PAP2"/>
    <property type="match status" value="1"/>
</dbReference>
<protein>
    <recommendedName>
        <fullName evidence="11">Dolichyldiphosphatase</fullName>
        <ecNumber evidence="11">3.6.1.43</ecNumber>
    </recommendedName>
</protein>
<feature type="domain" description="Phosphatidic acid phosphatase type 2/haloperoxidase" evidence="12">
    <location>
        <begin position="52"/>
        <end position="175"/>
    </location>
</feature>
<dbReference type="GO" id="GO:0006487">
    <property type="term" value="P:protein N-linked glycosylation"/>
    <property type="evidence" value="ECO:0007669"/>
    <property type="project" value="UniProtKB-UniRule"/>
</dbReference>
<evidence type="ECO:0000256" key="5">
    <source>
        <dbReference type="ARBA" id="ARBA00022801"/>
    </source>
</evidence>
<evidence type="ECO:0000259" key="12">
    <source>
        <dbReference type="SMART" id="SM00014"/>
    </source>
</evidence>
<keyword evidence="4 11" id="KW-0812">Transmembrane</keyword>
<feature type="transmembrane region" description="Helical" evidence="11">
    <location>
        <begin position="160"/>
        <end position="177"/>
    </location>
</feature>
<dbReference type="GO" id="GO:0005789">
    <property type="term" value="C:endoplasmic reticulum membrane"/>
    <property type="evidence" value="ECO:0007669"/>
    <property type="project" value="UniProtKB-SubCell"/>
</dbReference>
<comment type="function">
    <text evidence="9 11">Required for efficient N-glycosylation. Necessary for maintaining optimal levels of dolichol-linked oligosaccharides. Hydrolyzes dolichyl pyrophosphate at a very high rate and dolichyl monophosphate at a much lower rate. Does not act on phosphatidate.</text>
</comment>
<dbReference type="EMBL" id="FJUY01000017">
    <property type="protein sequence ID" value="CZT23648.1"/>
    <property type="molecule type" value="Genomic_DNA"/>
</dbReference>
<evidence type="ECO:0000256" key="6">
    <source>
        <dbReference type="ARBA" id="ARBA00022824"/>
    </source>
</evidence>
<dbReference type="RefSeq" id="XP_023630372.1">
    <property type="nucleotide sequence ID" value="XM_023774604.1"/>
</dbReference>
<feature type="transmembrane region" description="Helical" evidence="11">
    <location>
        <begin position="90"/>
        <end position="109"/>
    </location>
</feature>
<dbReference type="GO" id="GO:0008610">
    <property type="term" value="P:lipid biosynthetic process"/>
    <property type="evidence" value="ECO:0007669"/>
    <property type="project" value="TreeGrafter"/>
</dbReference>
<dbReference type="OrthoDB" id="302705at2759"/>
<dbReference type="FunFam" id="1.20.144.10:FF:000003">
    <property type="entry name" value="Dolichyldiphosphatase 1"/>
    <property type="match status" value="1"/>
</dbReference>
<sequence>MEKPPLASLSLTHVHYDPTDPISWLCAHLALVPQALVITYVALVWSTREIEIVIMFAGQMGCEALNWILKRYIKEERPTQMLGKGYGMPSSHAQFVAFFAAYLSLFLLLRHDPHNHPHASSTHAPTPLWQRLGLAVLSIGGAVAVAQSRIYLNYHTPKQVYVGSIAGVSCAIAWFVVTSIARQCGLVEWLLELPLVQWARMRDLVVSESLEDAGWERWRMNVQKRRALGGKKRN</sequence>